<name>A0ACC3CHU7_PYRYE</name>
<keyword evidence="2" id="KW-1185">Reference proteome</keyword>
<gene>
    <name evidence="1" type="ORF">I4F81_012133</name>
</gene>
<evidence type="ECO:0000313" key="2">
    <source>
        <dbReference type="Proteomes" id="UP000798662"/>
    </source>
</evidence>
<sequence length="194" mass="21297">MLDPQALFSVSLSIAFPVLLGFAGARFTLNSVRDWYPSVKKPSWVPPNVLFPIAWTLLYASMGLAAHRVASLTGWLSRELLVYYAGSLLLNVSWSPIFFGFGWMDVALVVIFTLWAVVAGVLIPAFARVDPTAGALLVPYACFLTFAMALNTRLLMLNPREVAWKGTSRLLVGRLGVKGGTKRKTPPRMAPQEL</sequence>
<accession>A0ACC3CHU7</accession>
<proteinExistence type="predicted"/>
<reference evidence="1" key="1">
    <citation type="submission" date="2019-11" db="EMBL/GenBank/DDBJ databases">
        <title>Nori genome reveals adaptations in red seaweeds to the harsh intertidal environment.</title>
        <authorList>
            <person name="Wang D."/>
            <person name="Mao Y."/>
        </authorList>
    </citation>
    <scope>NUCLEOTIDE SEQUENCE</scope>
    <source>
        <tissue evidence="1">Gametophyte</tissue>
    </source>
</reference>
<organism evidence="1 2">
    <name type="scientific">Pyropia yezoensis</name>
    <name type="common">Susabi-nori</name>
    <name type="synonym">Porphyra yezoensis</name>
    <dbReference type="NCBI Taxonomy" id="2788"/>
    <lineage>
        <taxon>Eukaryota</taxon>
        <taxon>Rhodophyta</taxon>
        <taxon>Bangiophyceae</taxon>
        <taxon>Bangiales</taxon>
        <taxon>Bangiaceae</taxon>
        <taxon>Pyropia</taxon>
    </lineage>
</organism>
<dbReference type="Proteomes" id="UP000798662">
    <property type="component" value="Chromosome 3"/>
</dbReference>
<protein>
    <submittedName>
        <fullName evidence="1">Uncharacterized protein</fullName>
    </submittedName>
</protein>
<dbReference type="EMBL" id="CM020620">
    <property type="protein sequence ID" value="KAK1869663.1"/>
    <property type="molecule type" value="Genomic_DNA"/>
</dbReference>
<evidence type="ECO:0000313" key="1">
    <source>
        <dbReference type="EMBL" id="KAK1869663.1"/>
    </source>
</evidence>
<comment type="caution">
    <text evidence="1">The sequence shown here is derived from an EMBL/GenBank/DDBJ whole genome shotgun (WGS) entry which is preliminary data.</text>
</comment>